<dbReference type="GO" id="GO:0016758">
    <property type="term" value="F:hexosyltransferase activity"/>
    <property type="evidence" value="ECO:0007669"/>
    <property type="project" value="TreeGrafter"/>
</dbReference>
<protein>
    <submittedName>
        <fullName evidence="3">Glycosyltransferase</fullName>
    </submittedName>
</protein>
<gene>
    <name evidence="3" type="ORF">C3L50_12610</name>
</gene>
<keyword evidence="4" id="KW-1185">Reference proteome</keyword>
<accession>A0A2S5A732</accession>
<evidence type="ECO:0000256" key="2">
    <source>
        <dbReference type="ARBA" id="ARBA00022679"/>
    </source>
</evidence>
<dbReference type="AlphaFoldDB" id="A0A2S5A732"/>
<dbReference type="OrthoDB" id="9771846at2"/>
<evidence type="ECO:0000256" key="1">
    <source>
        <dbReference type="ARBA" id="ARBA00022676"/>
    </source>
</evidence>
<dbReference type="PANTHER" id="PTHR34136">
    <property type="match status" value="1"/>
</dbReference>
<dbReference type="Proteomes" id="UP000237310">
    <property type="component" value="Unassembled WGS sequence"/>
</dbReference>
<evidence type="ECO:0000313" key="3">
    <source>
        <dbReference type="EMBL" id="POY38109.1"/>
    </source>
</evidence>
<sequence length="245" mass="28042">MNKTLPSVPLLDYSVFSGHLKDLPFDNKTLINTINQYSFCIAEKDSAFKTALQGSDVLLPDGMAVVAAIRLLDNKKIKKIAGADIHLHLLKELNQKGGSCFYLGSSESTLLKIKERVSIEYPNIRVGTYSPPYRPEFPHDKMSKKVEAVNAFQPDVLFVGMTAPKQEKWAYSHKEYLDVKIICSIGAVFDFYAGTVERPSSFWIDLKLEWFIRLLKEPKRMWKRYLYYGFVYVGIVLKKKISMLL</sequence>
<organism evidence="3 4">
    <name type="scientific">Flavobacterium alvei</name>
    <dbReference type="NCBI Taxonomy" id="2080416"/>
    <lineage>
        <taxon>Bacteria</taxon>
        <taxon>Pseudomonadati</taxon>
        <taxon>Bacteroidota</taxon>
        <taxon>Flavobacteriia</taxon>
        <taxon>Flavobacteriales</taxon>
        <taxon>Flavobacteriaceae</taxon>
        <taxon>Flavobacterium</taxon>
    </lineage>
</organism>
<dbReference type="RefSeq" id="WP_103806543.1">
    <property type="nucleotide sequence ID" value="NZ_PQVG01000007.1"/>
</dbReference>
<evidence type="ECO:0000313" key="4">
    <source>
        <dbReference type="Proteomes" id="UP000237310"/>
    </source>
</evidence>
<dbReference type="EMBL" id="PQVG01000007">
    <property type="protein sequence ID" value="POY38109.1"/>
    <property type="molecule type" value="Genomic_DNA"/>
</dbReference>
<keyword evidence="1" id="KW-0328">Glycosyltransferase</keyword>
<dbReference type="CDD" id="cd06533">
    <property type="entry name" value="Glyco_transf_WecG_TagA"/>
    <property type="match status" value="1"/>
</dbReference>
<proteinExistence type="predicted"/>
<dbReference type="Pfam" id="PF03808">
    <property type="entry name" value="Glyco_tran_WecG"/>
    <property type="match status" value="1"/>
</dbReference>
<name>A0A2S5A732_9FLAO</name>
<keyword evidence="2 3" id="KW-0808">Transferase</keyword>
<reference evidence="3 4" key="1">
    <citation type="submission" date="2018-01" db="EMBL/GenBank/DDBJ databases">
        <authorList>
            <person name="Gaut B.S."/>
            <person name="Morton B.R."/>
            <person name="Clegg M.T."/>
            <person name="Duvall M.R."/>
        </authorList>
    </citation>
    <scope>NUCLEOTIDE SEQUENCE [LARGE SCALE GENOMIC DNA]</scope>
    <source>
        <strain evidence="3 4">HR-AY</strain>
    </source>
</reference>
<comment type="caution">
    <text evidence="3">The sequence shown here is derived from an EMBL/GenBank/DDBJ whole genome shotgun (WGS) entry which is preliminary data.</text>
</comment>
<dbReference type="PANTHER" id="PTHR34136:SF1">
    <property type="entry name" value="UDP-N-ACETYL-D-MANNOSAMINURONIC ACID TRANSFERASE"/>
    <property type="match status" value="1"/>
</dbReference>
<dbReference type="InterPro" id="IPR004629">
    <property type="entry name" value="WecG_TagA_CpsF"/>
</dbReference>
<dbReference type="NCBIfam" id="TIGR00696">
    <property type="entry name" value="wecG_tagA_cpsF"/>
    <property type="match status" value="1"/>
</dbReference>